<sequence>MLLRQGQPLESPQLFPEKVCNQGGVGGEERGDKHADLMNVDGEPEESQNLRSAKVSVPTTLVWIVSTLCGSHQSMLGRSVTPAALKSVRGGVKDVCELHKGEIGLEGNAVLETTRAVGVVDPLGFAGLAEEGIYPAGLAIDQEFGGLAHS</sequence>
<proteinExistence type="predicted"/>
<gene>
    <name evidence="1" type="ORF">F0562_017585</name>
</gene>
<keyword evidence="2" id="KW-1185">Reference proteome</keyword>
<protein>
    <submittedName>
        <fullName evidence="1">Uncharacterized protein</fullName>
    </submittedName>
</protein>
<evidence type="ECO:0000313" key="2">
    <source>
        <dbReference type="Proteomes" id="UP000325577"/>
    </source>
</evidence>
<dbReference type="Proteomes" id="UP000325577">
    <property type="component" value="Linkage Group LG8"/>
</dbReference>
<name>A0A5J4ZIG7_9ASTE</name>
<evidence type="ECO:0000313" key="1">
    <source>
        <dbReference type="EMBL" id="KAA8517292.1"/>
    </source>
</evidence>
<reference evidence="1 2" key="1">
    <citation type="submission" date="2019-09" db="EMBL/GenBank/DDBJ databases">
        <title>A chromosome-level genome assembly of the Chinese tupelo Nyssa sinensis.</title>
        <authorList>
            <person name="Yang X."/>
            <person name="Kang M."/>
            <person name="Yang Y."/>
            <person name="Xiong H."/>
            <person name="Wang M."/>
            <person name="Zhang Z."/>
            <person name="Wang Z."/>
            <person name="Wu H."/>
            <person name="Ma T."/>
            <person name="Liu J."/>
            <person name="Xi Z."/>
        </authorList>
    </citation>
    <scope>NUCLEOTIDE SEQUENCE [LARGE SCALE GENOMIC DNA]</scope>
    <source>
        <strain evidence="1">J267</strain>
        <tissue evidence="1">Leaf</tissue>
    </source>
</reference>
<dbReference type="AlphaFoldDB" id="A0A5J4ZIG7"/>
<organism evidence="1 2">
    <name type="scientific">Nyssa sinensis</name>
    <dbReference type="NCBI Taxonomy" id="561372"/>
    <lineage>
        <taxon>Eukaryota</taxon>
        <taxon>Viridiplantae</taxon>
        <taxon>Streptophyta</taxon>
        <taxon>Embryophyta</taxon>
        <taxon>Tracheophyta</taxon>
        <taxon>Spermatophyta</taxon>
        <taxon>Magnoliopsida</taxon>
        <taxon>eudicotyledons</taxon>
        <taxon>Gunneridae</taxon>
        <taxon>Pentapetalae</taxon>
        <taxon>asterids</taxon>
        <taxon>Cornales</taxon>
        <taxon>Nyssaceae</taxon>
        <taxon>Nyssa</taxon>
    </lineage>
</organism>
<accession>A0A5J4ZIG7</accession>
<dbReference type="EMBL" id="CM018051">
    <property type="protein sequence ID" value="KAA8517292.1"/>
    <property type="molecule type" value="Genomic_DNA"/>
</dbReference>